<evidence type="ECO:0000313" key="3">
    <source>
        <dbReference type="Proteomes" id="UP001432014"/>
    </source>
</evidence>
<dbReference type="EMBL" id="CP108482">
    <property type="protein sequence ID" value="WUS60717.1"/>
    <property type="molecule type" value="Genomic_DNA"/>
</dbReference>
<evidence type="ECO:0000313" key="2">
    <source>
        <dbReference type="EMBL" id="WUS60717.1"/>
    </source>
</evidence>
<feature type="region of interest" description="Disordered" evidence="1">
    <location>
        <begin position="213"/>
        <end position="270"/>
    </location>
</feature>
<feature type="compositionally biased region" description="Basic and acidic residues" evidence="1">
    <location>
        <begin position="213"/>
        <end position="224"/>
    </location>
</feature>
<name>A0ABZ1WJ24_9ACTN</name>
<dbReference type="Proteomes" id="UP001432014">
    <property type="component" value="Chromosome"/>
</dbReference>
<gene>
    <name evidence="2" type="ORF">OG469_37655</name>
</gene>
<dbReference type="RefSeq" id="WP_329493180.1">
    <property type="nucleotide sequence ID" value="NZ_CP108460.1"/>
</dbReference>
<evidence type="ECO:0000256" key="1">
    <source>
        <dbReference type="SAM" id="MobiDB-lite"/>
    </source>
</evidence>
<reference evidence="2 3" key="1">
    <citation type="submission" date="2022-10" db="EMBL/GenBank/DDBJ databases">
        <title>The complete genomes of actinobacterial strains from the NBC collection.</title>
        <authorList>
            <person name="Joergensen T.S."/>
            <person name="Alvarez Arevalo M."/>
            <person name="Sterndorff E.B."/>
            <person name="Faurdal D."/>
            <person name="Vuksanovic O."/>
            <person name="Mourched A.-S."/>
            <person name="Charusanti P."/>
            <person name="Shaw S."/>
            <person name="Blin K."/>
            <person name="Weber T."/>
        </authorList>
    </citation>
    <scope>NUCLEOTIDE SEQUENCE [LARGE SCALE GENOMIC DNA]</scope>
    <source>
        <strain evidence="2 3">NBC_01247</strain>
    </source>
</reference>
<organism evidence="2 3">
    <name type="scientific">Kitasatospora herbaricolor</name>
    <dbReference type="NCBI Taxonomy" id="68217"/>
    <lineage>
        <taxon>Bacteria</taxon>
        <taxon>Bacillati</taxon>
        <taxon>Actinomycetota</taxon>
        <taxon>Actinomycetes</taxon>
        <taxon>Kitasatosporales</taxon>
        <taxon>Streptomycetaceae</taxon>
        <taxon>Kitasatospora</taxon>
    </lineage>
</organism>
<protein>
    <submittedName>
        <fullName evidence="2">Uncharacterized protein</fullName>
    </submittedName>
</protein>
<accession>A0ABZ1WJ24</accession>
<proteinExistence type="predicted"/>
<sequence length="270" mass="29136">MPDFAMDYGILNEARKDLHDLADRISPTLSNSVFSQLGSGNLGDAQAVFGDPNVTNGFRSLYRLSKDPMNRAVDHLKQLGDVFGAVADGYFDVDAQISDGLGVMGANMGLDAWRGRKSAWDYRNAHADQCTPDEHGKVPEFCSATDPGAPPVDQTIDTANGSVHTHLTLDGNNNVVKEETTVTHDGQTYTSTTSYTDNGKSFTTDTVYSDGTKNHAETHLHDDGTGDMTVTDNDGVKTEYHRGGPGQEWQQTGGGKPEDTPDDTSYPPVF</sequence>
<keyword evidence="3" id="KW-1185">Reference proteome</keyword>